<reference evidence="2" key="1">
    <citation type="journal article" date="2021" name="Sci. Rep.">
        <title>Diploid genomic architecture of Nitzschia inconspicua, an elite biomass production diatom.</title>
        <authorList>
            <person name="Oliver A."/>
            <person name="Podell S."/>
            <person name="Pinowska A."/>
            <person name="Traller J.C."/>
            <person name="Smith S.R."/>
            <person name="McClure R."/>
            <person name="Beliaev A."/>
            <person name="Bohutskyi P."/>
            <person name="Hill E.A."/>
            <person name="Rabines A."/>
            <person name="Zheng H."/>
            <person name="Allen L.Z."/>
            <person name="Kuo A."/>
            <person name="Grigoriev I.V."/>
            <person name="Allen A.E."/>
            <person name="Hazlebeck D."/>
            <person name="Allen E.E."/>
        </authorList>
    </citation>
    <scope>NUCLEOTIDE SEQUENCE</scope>
    <source>
        <strain evidence="2">Hildebrandi</strain>
    </source>
</reference>
<evidence type="ECO:0000313" key="3">
    <source>
        <dbReference type="Proteomes" id="UP000693970"/>
    </source>
</evidence>
<dbReference type="GO" id="GO:0016887">
    <property type="term" value="F:ATP hydrolysis activity"/>
    <property type="evidence" value="ECO:0007669"/>
    <property type="project" value="InterPro"/>
</dbReference>
<feature type="domain" description="ATPase dynein-related AAA" evidence="1">
    <location>
        <begin position="793"/>
        <end position="897"/>
    </location>
</feature>
<reference evidence="2" key="2">
    <citation type="submission" date="2021-04" db="EMBL/GenBank/DDBJ databases">
        <authorList>
            <person name="Podell S."/>
        </authorList>
    </citation>
    <scope>NUCLEOTIDE SEQUENCE</scope>
    <source>
        <strain evidence="2">Hildebrandi</strain>
    </source>
</reference>
<dbReference type="EMBL" id="JAGRRH010000007">
    <property type="protein sequence ID" value="KAG7367065.1"/>
    <property type="molecule type" value="Genomic_DNA"/>
</dbReference>
<accession>A0A9K3LS84</accession>
<keyword evidence="3" id="KW-1185">Reference proteome</keyword>
<gene>
    <name evidence="2" type="ORF">IV203_029735</name>
</gene>
<dbReference type="GO" id="GO:0005524">
    <property type="term" value="F:ATP binding"/>
    <property type="evidence" value="ECO:0007669"/>
    <property type="project" value="InterPro"/>
</dbReference>
<dbReference type="InterPro" id="IPR039891">
    <property type="entry name" value="VWA8"/>
</dbReference>
<feature type="domain" description="ATPase dynein-related AAA" evidence="1">
    <location>
        <begin position="465"/>
        <end position="604"/>
    </location>
</feature>
<dbReference type="OrthoDB" id="5186at2759"/>
<organism evidence="2 3">
    <name type="scientific">Nitzschia inconspicua</name>
    <dbReference type="NCBI Taxonomy" id="303405"/>
    <lineage>
        <taxon>Eukaryota</taxon>
        <taxon>Sar</taxon>
        <taxon>Stramenopiles</taxon>
        <taxon>Ochrophyta</taxon>
        <taxon>Bacillariophyta</taxon>
        <taxon>Bacillariophyceae</taxon>
        <taxon>Bacillariophycidae</taxon>
        <taxon>Bacillariales</taxon>
        <taxon>Bacillariaceae</taxon>
        <taxon>Nitzschia</taxon>
    </lineage>
</organism>
<protein>
    <submittedName>
        <fullName evidence="2">ATPase AAA family protein</fullName>
    </submittedName>
</protein>
<dbReference type="PANTHER" id="PTHR21610:SF9">
    <property type="entry name" value="VON WILLEBRAND FACTOR A DOMAIN-CONTAINING PROTEIN 8"/>
    <property type="match status" value="1"/>
</dbReference>
<sequence>MRQVFSIFSSRLGWRLHRTIASYPSQPLLQSTTRSLSSTTSSSSVRIGNVEIPLGRPPLSDATNINHDDRWLIPYSFLPSDTQLSSSSSSTSSTFLRHLQWMMAKDLLEQDMLLVGPPGAGECYRRRLALAYAEMTQKPIEILTISGDMTESDLKQRRELFQTAKGDVETNHTTSVQFVDQAPVRAAKYGRLLLLDGLEKAERNVLPTLNNLLENREMYLEDGTLLLPHQRVKELSDSDRSSSTSWIPVHPDFRVIALAVPSPPFPGRSLDPPIRSRFQIRRIDNPASEQLYERIVLDNDLTSSNSATTNLKELTLARSCAVFAGAMDDKDNLFPSHHLGSIWRVLRDFPAESPLNVLHRAFPNAKTDRIQDWSRYFDTPEAKPTNVVSDYVIKKVERGPETDNQYATVTLETMSSLPPKTSSINVSCGRHLLNGTSSPYIVHTDGFQRALAAMIQEHGSGGRDILLTSPKGEGKNALAQEFAAMLGYETHLFAIYSEMSSQDLLLRRGTDSTTGETMWDETPLIRAARRGDLCILDGIEKLRPDVLSSIQSLITDRFMQLPDGRRLIHHEHIAPNNSSDNNSVKSVVLVHPSFRIVALASTSKESNFSVGNFLTPSHYGMFSCIELSAPTEECLRAILRQASNHRVSDESIDSILALRKLLTKSVADDCGVAQLSTRNMIRAVRRVGKENGNDLYRALFSVFLFDLLPPRQRSILDSVLKQAGISPPVANQGDEQLEVAIDGDIASIGSLKIQRTRVNRPELVPSPNAVDIPSHIRIIRDVLQDWKNGERYMLLLGNQGVGKNKIVDRICEIASFEREYIQLHRDSTIGQLTLTPQLEDGKIVWNDSPLIKAVTNGCVLVVDEADKAPVEVVSVLKGLVEDGELLLADGRRISTHSQGPDLIPIHPNFCLWVLANRPGMPFLGNDFFREIGDCFSVRVISNPDLDSEMDLLRAYAPSLEERSIRSIASSFAELRQFSDNGDISYPYSTREAIAVVKHLERFPSDGVVAALHNVLDFDSYDEQTYSLLGKVFQRHGIPVSDYPSWMNSLGRSSDSSDARANGDLRIEYLYPNGRCSLSHNPPSTSMPKFGKWDDNNEVHVGGNQWAGGSGGSDTAGLGGRGGPFRLDRGHKVHQVSDEAKAEISKEAQDAAREIAQKALQDRLEEIGMGHQEWELYERFANPIKEDIAKLRGILHAMELRSLERGWLKRQSHGEIDDTKLIDGVTGDKYIYKRRGSMEDAPLQRKKRIRFIMDCSGSMYRFNGYDQRLVRCLEAALLIMESFDGFGDSKFEYSIVGHSGDSPSIPFVNWAEPPKNEMERMRVLQSMLAHSQYCMSGDFTMEAIGNAIDKVAGFEDEDGTVICLSDANLARYGIDPRQLGNVIQAGNMRGVNAYVVFIASFGEEAQNIKRALPAGRGYICMETSDLPKIVRDILTSRILKHQ</sequence>
<dbReference type="Proteomes" id="UP000693970">
    <property type="component" value="Unassembled WGS sequence"/>
</dbReference>
<name>A0A9K3LS84_9STRA</name>
<comment type="caution">
    <text evidence="2">The sequence shown here is derived from an EMBL/GenBank/DDBJ whole genome shotgun (WGS) entry which is preliminary data.</text>
</comment>
<dbReference type="InterPro" id="IPR011704">
    <property type="entry name" value="ATPase_dyneun-rel_AAA"/>
</dbReference>
<dbReference type="Pfam" id="PF07728">
    <property type="entry name" value="AAA_5"/>
    <property type="match status" value="3"/>
</dbReference>
<dbReference type="GO" id="GO:0005737">
    <property type="term" value="C:cytoplasm"/>
    <property type="evidence" value="ECO:0007669"/>
    <property type="project" value="TreeGrafter"/>
</dbReference>
<evidence type="ECO:0000259" key="1">
    <source>
        <dbReference type="Pfam" id="PF07728"/>
    </source>
</evidence>
<evidence type="ECO:0000313" key="2">
    <source>
        <dbReference type="EMBL" id="KAG7367065.1"/>
    </source>
</evidence>
<proteinExistence type="predicted"/>
<dbReference type="PANTHER" id="PTHR21610">
    <property type="entry name" value="VON WILLEBRAND FACTOR A DOMAIN-CONTAINING PROTEIN 8"/>
    <property type="match status" value="1"/>
</dbReference>
<feature type="domain" description="ATPase dynein-related AAA" evidence="1">
    <location>
        <begin position="111"/>
        <end position="278"/>
    </location>
</feature>